<proteinExistence type="predicted"/>
<feature type="compositionally biased region" description="Basic and acidic residues" evidence="1">
    <location>
        <begin position="559"/>
        <end position="574"/>
    </location>
</feature>
<dbReference type="AlphaFoldDB" id="A0A0S4J8W9"/>
<feature type="region of interest" description="Disordered" evidence="1">
    <location>
        <begin position="656"/>
        <end position="695"/>
    </location>
</feature>
<organism evidence="2 3">
    <name type="scientific">Bodo saltans</name>
    <name type="common">Flagellated protozoan</name>
    <dbReference type="NCBI Taxonomy" id="75058"/>
    <lineage>
        <taxon>Eukaryota</taxon>
        <taxon>Discoba</taxon>
        <taxon>Euglenozoa</taxon>
        <taxon>Kinetoplastea</taxon>
        <taxon>Metakinetoplastina</taxon>
        <taxon>Eubodonida</taxon>
        <taxon>Bodonidae</taxon>
        <taxon>Bodo</taxon>
    </lineage>
</organism>
<feature type="compositionally biased region" description="Gly residues" evidence="1">
    <location>
        <begin position="59"/>
        <end position="72"/>
    </location>
</feature>
<accession>A0A0S4J8W9</accession>
<feature type="compositionally biased region" description="Low complexity" evidence="1">
    <location>
        <begin position="484"/>
        <end position="500"/>
    </location>
</feature>
<feature type="region of interest" description="Disordered" evidence="1">
    <location>
        <begin position="43"/>
        <end position="76"/>
    </location>
</feature>
<feature type="compositionally biased region" description="Polar residues" evidence="1">
    <location>
        <begin position="361"/>
        <end position="380"/>
    </location>
</feature>
<feature type="region of interest" description="Disordered" evidence="1">
    <location>
        <begin position="551"/>
        <end position="641"/>
    </location>
</feature>
<dbReference type="Proteomes" id="UP000051952">
    <property type="component" value="Unassembled WGS sequence"/>
</dbReference>
<gene>
    <name evidence="2" type="ORF">BSAL_12810</name>
</gene>
<sequence>MSTRKIVYSRSELFKIREGLGLDTASSDAPALPLFRAHGPASGAHASGLEGSGNAPQGSGFGSWRDGGGFGAQSGAPRRAAASGGAAFFFCGAPRRAAASGGAAALNSSPSGSDLAATTTTVHLNTQWVYRTKGRTNKSNPMSIKEIEQLVADELVDSDEIELSRVGSTGADAFISYAEAQAAPTTISTITAATHVTTADVDHTPVNLTPVERWRPGASANGERKAHQRPPHGSATGGLSSSGILERRSQQPQQQHNHLPPKHLSISRDDMLAADDLRRRSPCAVPSAGVAATVTPPSTSPTTGTLLPTPIDVGALALDEHLGLGTVPTPNAGGSLHPFPPQPPCALDIDQEAYIAVSPSGKRTSQTPKPTPTAGTSETPTKMRPPPPPVLCVDEPPAAPPVEANNEVAAIIASMNSSSRHQEASPKAVEPEVQPAPSQSPAKGDAPPRDKKVAARSPAKGQKKSQSASVAGGVEQVSTKPDPAAAAAAPPQSATATQSAKKNGKGQRGTPAVSPTVQQPAEKAPPTAVFVDPAIVAQGPAAAVVCHVVRPVTPEPSDVDQKVSKADRKRDAKKAAASADPWGNKAGASKSPTTKQPDSGKQPQRRSKQTSPAQPTPPSVDTSMYPTMEEILSGDVKPVKAAPRQVKTLASIVAEGGRGVASSVPPADNSASVKPQQGPQQKKANPAAGRGKGSK</sequence>
<feature type="compositionally biased region" description="Polar residues" evidence="1">
    <location>
        <begin position="590"/>
        <end position="602"/>
    </location>
</feature>
<evidence type="ECO:0000256" key="1">
    <source>
        <dbReference type="SAM" id="MobiDB-lite"/>
    </source>
</evidence>
<evidence type="ECO:0000313" key="2">
    <source>
        <dbReference type="EMBL" id="CUG87945.1"/>
    </source>
</evidence>
<evidence type="ECO:0000313" key="3">
    <source>
        <dbReference type="Proteomes" id="UP000051952"/>
    </source>
</evidence>
<feature type="region of interest" description="Disordered" evidence="1">
    <location>
        <begin position="284"/>
        <end position="305"/>
    </location>
</feature>
<dbReference type="VEuPathDB" id="TriTrypDB:BSAL_12810"/>
<protein>
    <submittedName>
        <fullName evidence="2">Uncharacterized protein</fullName>
    </submittedName>
</protein>
<dbReference type="EMBL" id="CYKH01001604">
    <property type="protein sequence ID" value="CUG87945.1"/>
    <property type="molecule type" value="Genomic_DNA"/>
</dbReference>
<feature type="compositionally biased region" description="Polar residues" evidence="1">
    <location>
        <begin position="609"/>
        <end position="625"/>
    </location>
</feature>
<feature type="region of interest" description="Disordered" evidence="1">
    <location>
        <begin position="358"/>
        <end position="525"/>
    </location>
</feature>
<feature type="compositionally biased region" description="Low complexity" evidence="1">
    <location>
        <begin position="401"/>
        <end position="410"/>
    </location>
</feature>
<reference evidence="3" key="1">
    <citation type="submission" date="2015-09" db="EMBL/GenBank/DDBJ databases">
        <authorList>
            <consortium name="Pathogen Informatics"/>
        </authorList>
    </citation>
    <scope>NUCLEOTIDE SEQUENCE [LARGE SCALE GENOMIC DNA]</scope>
    <source>
        <strain evidence="3">Lake Konstanz</strain>
    </source>
</reference>
<feature type="compositionally biased region" description="Polar residues" evidence="1">
    <location>
        <begin position="669"/>
        <end position="683"/>
    </location>
</feature>
<feature type="compositionally biased region" description="Low complexity" evidence="1">
    <location>
        <begin position="290"/>
        <end position="305"/>
    </location>
</feature>
<keyword evidence="3" id="KW-1185">Reference proteome</keyword>
<name>A0A0S4J8W9_BODSA</name>
<feature type="region of interest" description="Disordered" evidence="1">
    <location>
        <begin position="201"/>
        <end position="267"/>
    </location>
</feature>